<proteinExistence type="predicted"/>
<dbReference type="EMBL" id="CP001968">
    <property type="protein sequence ID" value="ADD67554.1"/>
    <property type="molecule type" value="Genomic_DNA"/>
</dbReference>
<evidence type="ECO:0000256" key="1">
    <source>
        <dbReference type="ARBA" id="ARBA00023125"/>
    </source>
</evidence>
<dbReference type="PANTHER" id="PTHR46797:SF1">
    <property type="entry name" value="METHYLPHOSPHONATE SYNTHASE"/>
    <property type="match status" value="1"/>
</dbReference>
<dbReference type="InParanoid" id="D4H5D4"/>
<dbReference type="SMART" id="SM00530">
    <property type="entry name" value="HTH_XRE"/>
    <property type="match status" value="1"/>
</dbReference>
<reference evidence="3 4" key="1">
    <citation type="journal article" date="2010" name="Stand. Genomic Sci.">
        <title>Complete genome sequence of Denitrovibrio acetiphilus type strain (N2460).</title>
        <authorList>
            <person name="Kiss H."/>
            <person name="Lang E."/>
            <person name="Lapidus A."/>
            <person name="Copeland A."/>
            <person name="Nolan M."/>
            <person name="Glavina Del Rio T."/>
            <person name="Chen F."/>
            <person name="Lucas S."/>
            <person name="Tice H."/>
            <person name="Cheng J.F."/>
            <person name="Han C."/>
            <person name="Goodwin L."/>
            <person name="Pitluck S."/>
            <person name="Liolios K."/>
            <person name="Pati A."/>
            <person name="Ivanova N."/>
            <person name="Mavromatis K."/>
            <person name="Chen A."/>
            <person name="Palaniappan K."/>
            <person name="Land M."/>
            <person name="Hauser L."/>
            <person name="Chang Y.J."/>
            <person name="Jeffries C.D."/>
            <person name="Detter J.C."/>
            <person name="Brettin T."/>
            <person name="Spring S."/>
            <person name="Rohde M."/>
            <person name="Goker M."/>
            <person name="Woyke T."/>
            <person name="Bristow J."/>
            <person name="Eisen J.A."/>
            <person name="Markowitz V."/>
            <person name="Hugenholtz P."/>
            <person name="Kyrpides N.C."/>
            <person name="Klenk H.P."/>
        </authorList>
    </citation>
    <scope>NUCLEOTIDE SEQUENCE [LARGE SCALE GENOMIC DNA]</scope>
    <source>
        <strain evidence="4">DSM 12809 / NBRC 114555 / N2460</strain>
    </source>
</reference>
<dbReference type="InterPro" id="IPR001387">
    <property type="entry name" value="Cro/C1-type_HTH"/>
</dbReference>
<feature type="domain" description="HTH cro/C1-type" evidence="2">
    <location>
        <begin position="12"/>
        <end position="66"/>
    </location>
</feature>
<dbReference type="KEGG" id="dap:Dacet_0773"/>
<evidence type="ECO:0000259" key="2">
    <source>
        <dbReference type="PROSITE" id="PS50943"/>
    </source>
</evidence>
<dbReference type="STRING" id="522772.Dacet_0773"/>
<dbReference type="Proteomes" id="UP000002012">
    <property type="component" value="Chromosome"/>
</dbReference>
<dbReference type="OrthoDB" id="5511017at2"/>
<dbReference type="InterPro" id="IPR010982">
    <property type="entry name" value="Lambda_DNA-bd_dom_sf"/>
</dbReference>
<name>D4H5D4_DENA2</name>
<keyword evidence="1" id="KW-0238">DNA-binding</keyword>
<dbReference type="eggNOG" id="COG1396">
    <property type="taxonomic scope" value="Bacteria"/>
</dbReference>
<organism evidence="3 4">
    <name type="scientific">Denitrovibrio acetiphilus (strain DSM 12809 / NBRC 114555 / N2460)</name>
    <dbReference type="NCBI Taxonomy" id="522772"/>
    <lineage>
        <taxon>Bacteria</taxon>
        <taxon>Pseudomonadati</taxon>
        <taxon>Deferribacterota</taxon>
        <taxon>Deferribacteres</taxon>
        <taxon>Deferribacterales</taxon>
        <taxon>Geovibrionaceae</taxon>
        <taxon>Denitrovibrio</taxon>
    </lineage>
</organism>
<dbReference type="SUPFAM" id="SSF47413">
    <property type="entry name" value="lambda repressor-like DNA-binding domains"/>
    <property type="match status" value="1"/>
</dbReference>
<dbReference type="CDD" id="cd00093">
    <property type="entry name" value="HTH_XRE"/>
    <property type="match status" value="1"/>
</dbReference>
<dbReference type="GO" id="GO:0003677">
    <property type="term" value="F:DNA binding"/>
    <property type="evidence" value="ECO:0007669"/>
    <property type="project" value="UniProtKB-KW"/>
</dbReference>
<dbReference type="RefSeq" id="WP_013010086.1">
    <property type="nucleotide sequence ID" value="NC_013943.1"/>
</dbReference>
<dbReference type="HOGENOM" id="CLU_066192_17_5_0"/>
<dbReference type="PaxDb" id="522772-Dacet_0773"/>
<keyword evidence="4" id="KW-1185">Reference proteome</keyword>
<protein>
    <submittedName>
        <fullName evidence="3">Transcriptional regulator, XRE family</fullName>
    </submittedName>
</protein>
<dbReference type="Gene3D" id="1.10.260.40">
    <property type="entry name" value="lambda repressor-like DNA-binding domains"/>
    <property type="match status" value="1"/>
</dbReference>
<dbReference type="GO" id="GO:0003700">
    <property type="term" value="F:DNA-binding transcription factor activity"/>
    <property type="evidence" value="ECO:0007669"/>
    <property type="project" value="TreeGrafter"/>
</dbReference>
<dbReference type="PANTHER" id="PTHR46797">
    <property type="entry name" value="HTH-TYPE TRANSCRIPTIONAL REGULATOR"/>
    <property type="match status" value="1"/>
</dbReference>
<dbReference type="InterPro" id="IPR050807">
    <property type="entry name" value="TransReg_Diox_bact_type"/>
</dbReference>
<evidence type="ECO:0000313" key="4">
    <source>
        <dbReference type="Proteomes" id="UP000002012"/>
    </source>
</evidence>
<sequence>MAKFIVKLGRRIREVRRSKNFSQETLAEKANISSKYLGEVERGESNVSAALLNDIASALNIPIAELMDYGHVDDDRNLKVEIIDYVNRANAECLQKIYVFIKKIL</sequence>
<dbReference type="Pfam" id="PF01381">
    <property type="entry name" value="HTH_3"/>
    <property type="match status" value="1"/>
</dbReference>
<gene>
    <name evidence="3" type="ordered locus">Dacet_0773</name>
</gene>
<evidence type="ECO:0000313" key="3">
    <source>
        <dbReference type="EMBL" id="ADD67554.1"/>
    </source>
</evidence>
<dbReference type="AlphaFoldDB" id="D4H5D4"/>
<dbReference type="PROSITE" id="PS50943">
    <property type="entry name" value="HTH_CROC1"/>
    <property type="match status" value="1"/>
</dbReference>
<dbReference type="GO" id="GO:0005829">
    <property type="term" value="C:cytosol"/>
    <property type="evidence" value="ECO:0007669"/>
    <property type="project" value="TreeGrafter"/>
</dbReference>
<accession>D4H5D4</accession>